<gene>
    <name evidence="1" type="ORF">LSP00402_LOCUS15794</name>
</gene>
<accession>A0A7S2XER6</accession>
<dbReference type="InterPro" id="IPR023214">
    <property type="entry name" value="HAD_sf"/>
</dbReference>
<dbReference type="SUPFAM" id="SSF56784">
    <property type="entry name" value="HAD-like"/>
    <property type="match status" value="1"/>
</dbReference>
<protein>
    <submittedName>
        <fullName evidence="1">Uncharacterized protein</fullName>
    </submittedName>
</protein>
<sequence length="260" mass="29369">MSTKGKKKRPSLAAQAERAFLNAVERGTVDLGSDRATHWKADPPMPPPSIKMVLWDMDRTLLNTHTRGLWKDDIKKLAKEVTRAFKILVPHLLFNKYSVGIVTFSDKLVLSSEGGQGGSAGETLVNDLLTETFMSLYSKVKSLKEHKEHVKQNAEYIRSQVFVAAALPQLRNQQDSKLRMPNSKRWHIDQVVEKYKERTGKKLKYEEIMLFDDTVDNVKAALETGVHAFAVPPTSAFTSTCWERALETLENPGEMISKLK</sequence>
<name>A0A7S2XER6_9EUKA</name>
<dbReference type="AlphaFoldDB" id="A0A7S2XER6"/>
<dbReference type="Gene3D" id="3.40.50.1000">
    <property type="entry name" value="HAD superfamily/HAD-like"/>
    <property type="match status" value="1"/>
</dbReference>
<reference evidence="1" key="1">
    <citation type="submission" date="2021-01" db="EMBL/GenBank/DDBJ databases">
        <authorList>
            <person name="Corre E."/>
            <person name="Pelletier E."/>
            <person name="Niang G."/>
            <person name="Scheremetjew M."/>
            <person name="Finn R."/>
            <person name="Kale V."/>
            <person name="Holt S."/>
            <person name="Cochrane G."/>
            <person name="Meng A."/>
            <person name="Brown T."/>
            <person name="Cohen L."/>
        </authorList>
    </citation>
    <scope>NUCLEOTIDE SEQUENCE</scope>
    <source>
        <strain evidence="1">CCMP622</strain>
    </source>
</reference>
<evidence type="ECO:0000313" key="1">
    <source>
        <dbReference type="EMBL" id="CAD9771804.1"/>
    </source>
</evidence>
<dbReference type="EMBL" id="HBHP01025434">
    <property type="protein sequence ID" value="CAD9771804.1"/>
    <property type="molecule type" value="Transcribed_RNA"/>
</dbReference>
<organism evidence="1">
    <name type="scientific">Lotharella oceanica</name>
    <dbReference type="NCBI Taxonomy" id="641309"/>
    <lineage>
        <taxon>Eukaryota</taxon>
        <taxon>Sar</taxon>
        <taxon>Rhizaria</taxon>
        <taxon>Cercozoa</taxon>
        <taxon>Chlorarachniophyceae</taxon>
        <taxon>Lotharella</taxon>
    </lineage>
</organism>
<proteinExistence type="predicted"/>
<dbReference type="InterPro" id="IPR036412">
    <property type="entry name" value="HAD-like_sf"/>
</dbReference>